<dbReference type="AlphaFoldDB" id="A0A1F6NVA7"/>
<comment type="caution">
    <text evidence="2">The sequence shown here is derived from an EMBL/GenBank/DDBJ whole genome shotgun (WGS) entry which is preliminary data.</text>
</comment>
<dbReference type="InterPro" id="IPR052747">
    <property type="entry name" value="TA_system_RelE_toxin"/>
</dbReference>
<proteinExistence type="predicted"/>
<reference evidence="2 3" key="1">
    <citation type="journal article" date="2016" name="Nat. Commun.">
        <title>Thousands of microbial genomes shed light on interconnected biogeochemical processes in an aquifer system.</title>
        <authorList>
            <person name="Anantharaman K."/>
            <person name="Brown C.T."/>
            <person name="Hug L.A."/>
            <person name="Sharon I."/>
            <person name="Castelle C.J."/>
            <person name="Probst A.J."/>
            <person name="Thomas B.C."/>
            <person name="Singh A."/>
            <person name="Wilkins M.J."/>
            <person name="Karaoz U."/>
            <person name="Brodie E.L."/>
            <person name="Williams K.H."/>
            <person name="Hubbard S.S."/>
            <person name="Banfield J.F."/>
        </authorList>
    </citation>
    <scope>NUCLEOTIDE SEQUENCE [LARGE SCALE GENOMIC DNA]</scope>
</reference>
<keyword evidence="1" id="KW-1277">Toxin-antitoxin system</keyword>
<evidence type="ECO:0000313" key="2">
    <source>
        <dbReference type="EMBL" id="OGH87857.1"/>
    </source>
</evidence>
<dbReference type="Gene3D" id="3.30.2310.20">
    <property type="entry name" value="RelE-like"/>
    <property type="match status" value="1"/>
</dbReference>
<dbReference type="Proteomes" id="UP000177151">
    <property type="component" value="Unassembled WGS sequence"/>
</dbReference>
<evidence type="ECO:0000313" key="3">
    <source>
        <dbReference type="Proteomes" id="UP000177151"/>
    </source>
</evidence>
<dbReference type="Pfam" id="PF05016">
    <property type="entry name" value="ParE_toxin"/>
    <property type="match status" value="1"/>
</dbReference>
<accession>A0A1F6NVA7</accession>
<sequence>MVDKIQKALDKFSEKEKKIVKDLFQKIKIGKAIGLDIKKLKGYGNIFRIRKGKIRIIYRIEDNQIFILAVERRNEGTYKGI</sequence>
<organism evidence="2 3">
    <name type="scientific">Candidatus Magasanikbacteria bacterium RIFOXYA1_FULL_40_8</name>
    <dbReference type="NCBI Taxonomy" id="1798694"/>
    <lineage>
        <taxon>Bacteria</taxon>
        <taxon>Candidatus Magasanikiibacteriota</taxon>
    </lineage>
</organism>
<dbReference type="SUPFAM" id="SSF143011">
    <property type="entry name" value="RelE-like"/>
    <property type="match status" value="1"/>
</dbReference>
<dbReference type="InterPro" id="IPR035093">
    <property type="entry name" value="RelE/ParE_toxin_dom_sf"/>
</dbReference>
<dbReference type="InterPro" id="IPR007712">
    <property type="entry name" value="RelE/ParE_toxin"/>
</dbReference>
<gene>
    <name evidence="2" type="ORF">A2206_04045</name>
</gene>
<evidence type="ECO:0008006" key="4">
    <source>
        <dbReference type="Google" id="ProtNLM"/>
    </source>
</evidence>
<dbReference type="PANTHER" id="PTHR38813">
    <property type="match status" value="1"/>
</dbReference>
<name>A0A1F6NVA7_9BACT</name>
<dbReference type="PANTHER" id="PTHR38813:SF1">
    <property type="entry name" value="TOXIN RELE1-RELATED"/>
    <property type="match status" value="1"/>
</dbReference>
<protein>
    <recommendedName>
        <fullName evidence="4">Plasmid stabilization protein</fullName>
    </recommendedName>
</protein>
<dbReference type="EMBL" id="MFQP01000009">
    <property type="protein sequence ID" value="OGH87857.1"/>
    <property type="molecule type" value="Genomic_DNA"/>
</dbReference>
<evidence type="ECO:0000256" key="1">
    <source>
        <dbReference type="ARBA" id="ARBA00022649"/>
    </source>
</evidence>